<dbReference type="EMBL" id="VBOT01000211">
    <property type="protein sequence ID" value="TMQ46964.1"/>
    <property type="molecule type" value="Genomic_DNA"/>
</dbReference>
<keyword evidence="1" id="KW-0732">Signal</keyword>
<organism evidence="3 4">
    <name type="scientific">Eiseniibacteriota bacterium</name>
    <dbReference type="NCBI Taxonomy" id="2212470"/>
    <lineage>
        <taxon>Bacteria</taxon>
        <taxon>Candidatus Eiseniibacteriota</taxon>
    </lineage>
</organism>
<sequence length="531" mass="56171">MRTLAVSVAAILVLAVVSPAFAQPFADVPTDHWAFDAIAELAAKGIIEGFPDGTFKGDRGVTRYEVAMIVARILARIEAIKIPTPTAPAPTAPQVTRADVQTIQRLVNEFRAELAALGVRVTAVEEELTALKTKTTNVAVKGDVRFRYNVFAQSGGGAPSTRYRNRLTFTGNAGGNVTAVARASFGGGGSTFLACAAPPAPADCGVNSRQFRFDFDLTSPTAFQVVGFDYAYLDLKDVYGVNWRLGQQAYTLSGVGWSGYGLLYDPSNADIFSPVGVADGLKASGSWGGFSFEIADWRETTTVPFSNGGAMDIYTARVETDMLAGWKVGLSGIMQRRNAAVTTVKVTAAGGTVGTATGAANTSDTGYQVDLAGDLFPGLSLGAAYATFSPNAAASSNAWIGWAALDLSSMGMSMMSPTLTAWYKGYGSSAAVQIPWQTGASTEVGDYDYVAWNFTGWGAALEMKISPSLSGTFSYESGNQTITAGQSVQEYYASLGYSLAANTTLSLNYFNLQLNGAPTDYFYRVQLTYSY</sequence>
<dbReference type="PANTHER" id="PTHR43308">
    <property type="entry name" value="OUTER MEMBRANE PROTEIN ALPHA-RELATED"/>
    <property type="match status" value="1"/>
</dbReference>
<proteinExistence type="predicted"/>
<feature type="chain" id="PRO_5021824664" evidence="1">
    <location>
        <begin position="23"/>
        <end position="531"/>
    </location>
</feature>
<accession>A0A538S6G5</accession>
<evidence type="ECO:0000313" key="4">
    <source>
        <dbReference type="Proteomes" id="UP000320184"/>
    </source>
</evidence>
<evidence type="ECO:0000313" key="3">
    <source>
        <dbReference type="EMBL" id="TMQ46964.1"/>
    </source>
</evidence>
<evidence type="ECO:0000259" key="2">
    <source>
        <dbReference type="PROSITE" id="PS51272"/>
    </source>
</evidence>
<protein>
    <submittedName>
        <fullName evidence="3">S-layer homology domain-containing protein</fullName>
    </submittedName>
</protein>
<feature type="domain" description="SLH" evidence="2">
    <location>
        <begin position="21"/>
        <end position="84"/>
    </location>
</feature>
<name>A0A538S6G5_UNCEI</name>
<dbReference type="Proteomes" id="UP000320184">
    <property type="component" value="Unassembled WGS sequence"/>
</dbReference>
<dbReference type="Pfam" id="PF00395">
    <property type="entry name" value="SLH"/>
    <property type="match status" value="1"/>
</dbReference>
<reference evidence="3 4" key="1">
    <citation type="journal article" date="2019" name="Nat. Microbiol.">
        <title>Mediterranean grassland soil C-N compound turnover is dependent on rainfall and depth, and is mediated by genomically divergent microorganisms.</title>
        <authorList>
            <person name="Diamond S."/>
            <person name="Andeer P.F."/>
            <person name="Li Z."/>
            <person name="Crits-Christoph A."/>
            <person name="Burstein D."/>
            <person name="Anantharaman K."/>
            <person name="Lane K.R."/>
            <person name="Thomas B.C."/>
            <person name="Pan C."/>
            <person name="Northen T.R."/>
            <person name="Banfield J.F."/>
        </authorList>
    </citation>
    <scope>NUCLEOTIDE SEQUENCE [LARGE SCALE GENOMIC DNA]</scope>
    <source>
        <strain evidence="3">WS_3</strain>
    </source>
</reference>
<evidence type="ECO:0000256" key="1">
    <source>
        <dbReference type="SAM" id="SignalP"/>
    </source>
</evidence>
<dbReference type="PROSITE" id="PS51272">
    <property type="entry name" value="SLH"/>
    <property type="match status" value="1"/>
</dbReference>
<dbReference type="PANTHER" id="PTHR43308:SF1">
    <property type="entry name" value="OUTER MEMBRANE PROTEIN ALPHA"/>
    <property type="match status" value="1"/>
</dbReference>
<comment type="caution">
    <text evidence="3">The sequence shown here is derived from an EMBL/GenBank/DDBJ whole genome shotgun (WGS) entry which is preliminary data.</text>
</comment>
<feature type="signal peptide" evidence="1">
    <location>
        <begin position="1"/>
        <end position="22"/>
    </location>
</feature>
<gene>
    <name evidence="3" type="ORF">E6K73_14365</name>
</gene>
<dbReference type="InterPro" id="IPR001119">
    <property type="entry name" value="SLH_dom"/>
</dbReference>
<dbReference type="InterPro" id="IPR051465">
    <property type="entry name" value="Cell_Envelope_Struct_Comp"/>
</dbReference>
<dbReference type="AlphaFoldDB" id="A0A538S6G5"/>